<feature type="transmembrane region" description="Helical" evidence="26">
    <location>
        <begin position="240"/>
        <end position="259"/>
    </location>
</feature>
<keyword evidence="14" id="KW-0968">Cytoplasmic vesicle</keyword>
<comment type="caution">
    <text evidence="28">The sequence shown here is derived from an EMBL/GenBank/DDBJ whole genome shotgun (WGS) entry which is preliminary data.</text>
</comment>
<dbReference type="CDD" id="cd17318">
    <property type="entry name" value="MFS_SLC17"/>
    <property type="match status" value="1"/>
</dbReference>
<feature type="transmembrane region" description="Helical" evidence="26">
    <location>
        <begin position="326"/>
        <end position="344"/>
    </location>
</feature>
<comment type="catalytic activity">
    <reaction evidence="17">
        <text>N-acetylneuraminate(in) + H(+)(in) = N-acetylneuraminate(out) + H(+)(out)</text>
        <dbReference type="Rhea" id="RHEA:28987"/>
        <dbReference type="ChEBI" id="CHEBI:15378"/>
        <dbReference type="ChEBI" id="CHEBI:35418"/>
    </reaction>
    <physiologicalReaction direction="right-to-left" evidence="17">
        <dbReference type="Rhea" id="RHEA:28989"/>
    </physiologicalReaction>
</comment>
<keyword evidence="5" id="KW-0813">Transport</keyword>
<feature type="domain" description="Major facilitator superfamily (MFS) profile" evidence="27">
    <location>
        <begin position="15"/>
        <end position="370"/>
    </location>
</feature>
<feature type="transmembrane region" description="Helical" evidence="26">
    <location>
        <begin position="14"/>
        <end position="41"/>
    </location>
</feature>
<name>A0AAV8YN62_9CUCU</name>
<evidence type="ECO:0000256" key="19">
    <source>
        <dbReference type="ARBA" id="ARBA00051447"/>
    </source>
</evidence>
<keyword evidence="6" id="KW-1003">Cell membrane</keyword>
<dbReference type="InterPro" id="IPR011701">
    <property type="entry name" value="MFS"/>
</dbReference>
<evidence type="ECO:0000256" key="14">
    <source>
        <dbReference type="ARBA" id="ARBA00023329"/>
    </source>
</evidence>
<evidence type="ECO:0000256" key="22">
    <source>
        <dbReference type="ARBA" id="ARBA00069713"/>
    </source>
</evidence>
<dbReference type="PROSITE" id="PS50850">
    <property type="entry name" value="MFS"/>
    <property type="match status" value="1"/>
</dbReference>
<proteinExistence type="predicted"/>
<dbReference type="GO" id="GO:0005765">
    <property type="term" value="C:lysosomal membrane"/>
    <property type="evidence" value="ECO:0007669"/>
    <property type="project" value="UniProtKB-SubCell"/>
</dbReference>
<feature type="transmembrane region" description="Helical" evidence="26">
    <location>
        <begin position="292"/>
        <end position="314"/>
    </location>
</feature>
<evidence type="ECO:0000256" key="7">
    <source>
        <dbReference type="ARBA" id="ARBA00022692"/>
    </source>
</evidence>
<evidence type="ECO:0000256" key="24">
    <source>
        <dbReference type="ARBA" id="ARBA00081195"/>
    </source>
</evidence>
<evidence type="ECO:0000256" key="13">
    <source>
        <dbReference type="ARBA" id="ARBA00023228"/>
    </source>
</evidence>
<comment type="subcellular location">
    <subcellularLocation>
        <location evidence="2">Basolateral cell membrane</location>
        <topology evidence="2">Multi-pass membrane protein</topology>
    </subcellularLocation>
    <subcellularLocation>
        <location evidence="3">Cytoplasmic vesicle</location>
        <location evidence="3">Secretory vesicle membrane</location>
        <topology evidence="3">Multi-pass membrane protein</topology>
    </subcellularLocation>
    <subcellularLocation>
        <location evidence="1">Cytoplasmic vesicle</location>
        <location evidence="1">Secretory vesicle</location>
        <location evidence="1">Synaptic vesicle membrane</location>
    </subcellularLocation>
    <subcellularLocation>
        <location evidence="4">Lysosome membrane</location>
    </subcellularLocation>
</comment>
<feature type="non-terminal residue" evidence="28">
    <location>
        <position position="1"/>
    </location>
</feature>
<evidence type="ECO:0000256" key="4">
    <source>
        <dbReference type="ARBA" id="ARBA00004656"/>
    </source>
</evidence>
<keyword evidence="11 26" id="KW-0472">Membrane</keyword>
<dbReference type="Gene3D" id="1.20.1250.20">
    <property type="entry name" value="MFS general substrate transporter like domains"/>
    <property type="match status" value="2"/>
</dbReference>
<sequence length="370" mass="41637">SDDPGWKFWKKRRYVVATLAFFGFFNVYALRVNLSIAIVAMTEYKNVTLINGTIIQEREFDWDSELQGYILSSFFYGYITTQLFGGYLAARIGGKRIFGAGIAVTAGLTLITPWLAKTNVYLLLAVRIIEGIFEGVTYPCVHAVWSKWAPPLERSRLATIAFSGSYVGTVVSMPLSSYLASAFGWPSIFYCFGTIGLIWYLIWMVGVADTPEQDARISPEELKYITESLNNIDNKKRIKLPWRTVLTSLPIWAIIASHFSENWGFYTLLTQLPKFMKHVLNFDLKDTGFMSALPYLAMAIMMQFSGQFADWFQVKGILTTTQVRKVFNCSGFVAQTAFMMGAAYWLSPVGTTFCLTMAVGLGAFAWAGFR</sequence>
<evidence type="ECO:0000256" key="20">
    <source>
        <dbReference type="ARBA" id="ARBA00051612"/>
    </source>
</evidence>
<dbReference type="GO" id="GO:0046942">
    <property type="term" value="P:carboxylic acid transport"/>
    <property type="evidence" value="ECO:0007669"/>
    <property type="project" value="UniProtKB-ARBA"/>
</dbReference>
<dbReference type="FunFam" id="1.20.1250.20:FF:000003">
    <property type="entry name" value="Solute carrier family 17 member 3"/>
    <property type="match status" value="1"/>
</dbReference>
<evidence type="ECO:0000256" key="6">
    <source>
        <dbReference type="ARBA" id="ARBA00022475"/>
    </source>
</evidence>
<dbReference type="AlphaFoldDB" id="A0AAV8YN62"/>
<dbReference type="GO" id="GO:0016323">
    <property type="term" value="C:basolateral plasma membrane"/>
    <property type="evidence" value="ECO:0007669"/>
    <property type="project" value="UniProtKB-SubCell"/>
</dbReference>
<dbReference type="InterPro" id="IPR020846">
    <property type="entry name" value="MFS_dom"/>
</dbReference>
<dbReference type="InterPro" id="IPR036259">
    <property type="entry name" value="MFS_trans_sf"/>
</dbReference>
<dbReference type="GO" id="GO:0030672">
    <property type="term" value="C:synaptic vesicle membrane"/>
    <property type="evidence" value="ECO:0007669"/>
    <property type="project" value="UniProtKB-SubCell"/>
</dbReference>
<evidence type="ECO:0000256" key="8">
    <source>
        <dbReference type="ARBA" id="ARBA00022847"/>
    </source>
</evidence>
<evidence type="ECO:0000256" key="25">
    <source>
        <dbReference type="ARBA" id="ARBA00081925"/>
    </source>
</evidence>
<reference evidence="28" key="1">
    <citation type="journal article" date="2023" name="Insect Mol. Biol.">
        <title>Genome sequencing provides insights into the evolution of gene families encoding plant cell wall-degrading enzymes in longhorned beetles.</title>
        <authorList>
            <person name="Shin N.R."/>
            <person name="Okamura Y."/>
            <person name="Kirsch R."/>
            <person name="Pauchet Y."/>
        </authorList>
    </citation>
    <scope>NUCLEOTIDE SEQUENCE</scope>
    <source>
        <strain evidence="28">RBIC_L_NR</strain>
    </source>
</reference>
<evidence type="ECO:0000256" key="11">
    <source>
        <dbReference type="ARBA" id="ARBA00023136"/>
    </source>
</evidence>
<evidence type="ECO:0000256" key="12">
    <source>
        <dbReference type="ARBA" id="ARBA00023180"/>
    </source>
</evidence>
<dbReference type="PANTHER" id="PTHR11662:SF455">
    <property type="entry name" value="GH23975P"/>
    <property type="match status" value="1"/>
</dbReference>
<comment type="catalytic activity">
    <reaction evidence="15">
        <text>2 nitrate(out) + H(+)(out) = 2 nitrate(in) + H(+)(in)</text>
        <dbReference type="Rhea" id="RHEA:71539"/>
        <dbReference type="ChEBI" id="CHEBI:15378"/>
        <dbReference type="ChEBI" id="CHEBI:17632"/>
    </reaction>
    <physiologicalReaction direction="left-to-right" evidence="15">
        <dbReference type="Rhea" id="RHEA:71540"/>
    </physiologicalReaction>
</comment>
<comment type="catalytic activity">
    <reaction evidence="16">
        <text>L-aspartate(out) = L-aspartate(in)</text>
        <dbReference type="Rhea" id="RHEA:66332"/>
        <dbReference type="ChEBI" id="CHEBI:29991"/>
    </reaction>
    <physiologicalReaction direction="left-to-right" evidence="16">
        <dbReference type="Rhea" id="RHEA:66333"/>
    </physiologicalReaction>
</comment>
<dbReference type="InterPro" id="IPR050382">
    <property type="entry name" value="MFS_Na/Anion_cotransporter"/>
</dbReference>
<evidence type="ECO:0000256" key="17">
    <source>
        <dbReference type="ARBA" id="ARBA00050625"/>
    </source>
</evidence>
<organism evidence="28 29">
    <name type="scientific">Rhamnusium bicolor</name>
    <dbReference type="NCBI Taxonomy" id="1586634"/>
    <lineage>
        <taxon>Eukaryota</taxon>
        <taxon>Metazoa</taxon>
        <taxon>Ecdysozoa</taxon>
        <taxon>Arthropoda</taxon>
        <taxon>Hexapoda</taxon>
        <taxon>Insecta</taxon>
        <taxon>Pterygota</taxon>
        <taxon>Neoptera</taxon>
        <taxon>Endopterygota</taxon>
        <taxon>Coleoptera</taxon>
        <taxon>Polyphaga</taxon>
        <taxon>Cucujiformia</taxon>
        <taxon>Chrysomeloidea</taxon>
        <taxon>Cerambycidae</taxon>
        <taxon>Lepturinae</taxon>
        <taxon>Rhagiini</taxon>
        <taxon>Rhamnusium</taxon>
    </lineage>
</organism>
<dbReference type="Pfam" id="PF07690">
    <property type="entry name" value="MFS_1"/>
    <property type="match status" value="1"/>
</dbReference>
<dbReference type="SUPFAM" id="SSF103473">
    <property type="entry name" value="MFS general substrate transporter"/>
    <property type="match status" value="1"/>
</dbReference>
<protein>
    <recommendedName>
        <fullName evidence="22">Sialin</fullName>
    </recommendedName>
    <alternativeName>
        <fullName evidence="25">H(+)/nitrate cotransporter</fullName>
    </alternativeName>
    <alternativeName>
        <fullName evidence="23">H(+)/sialic acid cotransporter</fullName>
    </alternativeName>
    <alternativeName>
        <fullName evidence="24">Vesicular excitatory amino acid transporter</fullName>
    </alternativeName>
</protein>
<keyword evidence="9 26" id="KW-1133">Transmembrane helix</keyword>
<keyword evidence="13" id="KW-0458">Lysosome</keyword>
<evidence type="ECO:0000256" key="26">
    <source>
        <dbReference type="SAM" id="Phobius"/>
    </source>
</evidence>
<accession>A0AAV8YN62</accession>
<dbReference type="PANTHER" id="PTHR11662">
    <property type="entry name" value="SOLUTE CARRIER FAMILY 17"/>
    <property type="match status" value="1"/>
</dbReference>
<evidence type="ECO:0000256" key="9">
    <source>
        <dbReference type="ARBA" id="ARBA00022989"/>
    </source>
</evidence>
<evidence type="ECO:0000256" key="1">
    <source>
        <dbReference type="ARBA" id="ARBA00004432"/>
    </source>
</evidence>
<evidence type="ECO:0000256" key="16">
    <source>
        <dbReference type="ARBA" id="ARBA00050554"/>
    </source>
</evidence>
<evidence type="ECO:0000256" key="2">
    <source>
        <dbReference type="ARBA" id="ARBA00004554"/>
    </source>
</evidence>
<comment type="catalytic activity">
    <reaction evidence="19">
        <text>L-glutamate(out) = L-glutamate(in)</text>
        <dbReference type="Rhea" id="RHEA:66336"/>
        <dbReference type="ChEBI" id="CHEBI:29985"/>
    </reaction>
    <physiologicalReaction direction="left-to-right" evidence="19">
        <dbReference type="Rhea" id="RHEA:66337"/>
    </physiologicalReaction>
</comment>
<feature type="transmembrane region" description="Helical" evidence="26">
    <location>
        <begin position="69"/>
        <end position="90"/>
    </location>
</feature>
<keyword evidence="10" id="KW-0770">Synapse</keyword>
<feature type="transmembrane region" description="Helical" evidence="26">
    <location>
        <begin position="187"/>
        <end position="208"/>
    </location>
</feature>
<gene>
    <name evidence="28" type="ORF">NQ314_007603</name>
</gene>
<feature type="transmembrane region" description="Helical" evidence="26">
    <location>
        <begin position="350"/>
        <end position="369"/>
    </location>
</feature>
<evidence type="ECO:0000256" key="10">
    <source>
        <dbReference type="ARBA" id="ARBA00023018"/>
    </source>
</evidence>
<feature type="transmembrane region" description="Helical" evidence="26">
    <location>
        <begin position="97"/>
        <end position="116"/>
    </location>
</feature>
<dbReference type="FunFam" id="1.20.1250.20:FF:000067">
    <property type="entry name" value="sialin isoform X2"/>
    <property type="match status" value="1"/>
</dbReference>
<dbReference type="GO" id="GO:0015293">
    <property type="term" value="F:symporter activity"/>
    <property type="evidence" value="ECO:0007669"/>
    <property type="project" value="UniProtKB-KW"/>
</dbReference>
<evidence type="ECO:0000256" key="21">
    <source>
        <dbReference type="ARBA" id="ARBA00056891"/>
    </source>
</evidence>
<comment type="catalytic activity">
    <reaction evidence="18">
        <text>N-acetyl-L-aspartyl-L-glutamate(out) = N-acetyl-L-aspartyl-L-glutamate(in)</text>
        <dbReference type="Rhea" id="RHEA:72599"/>
        <dbReference type="ChEBI" id="CHEBI:76931"/>
    </reaction>
    <physiologicalReaction direction="left-to-right" evidence="18">
        <dbReference type="Rhea" id="RHEA:72600"/>
    </physiologicalReaction>
</comment>
<evidence type="ECO:0000259" key="27">
    <source>
        <dbReference type="PROSITE" id="PS50850"/>
    </source>
</evidence>
<dbReference type="Proteomes" id="UP001162156">
    <property type="component" value="Unassembled WGS sequence"/>
</dbReference>
<evidence type="ECO:0000256" key="15">
    <source>
        <dbReference type="ARBA" id="ARBA00050101"/>
    </source>
</evidence>
<evidence type="ECO:0000256" key="23">
    <source>
        <dbReference type="ARBA" id="ARBA00080244"/>
    </source>
</evidence>
<evidence type="ECO:0000256" key="18">
    <source>
        <dbReference type="ARBA" id="ARBA00051403"/>
    </source>
</evidence>
<comment type="function">
    <text evidence="21">Receptor for CM101, a polysaccharide produced by group B Streptococcus with antipathoangiogenic properties.</text>
</comment>
<keyword evidence="29" id="KW-1185">Reference proteome</keyword>
<keyword evidence="7 26" id="KW-0812">Transmembrane</keyword>
<keyword evidence="8" id="KW-0769">Symport</keyword>
<dbReference type="EMBL" id="JANEYF010002048">
    <property type="protein sequence ID" value="KAJ8952110.1"/>
    <property type="molecule type" value="Genomic_DNA"/>
</dbReference>
<dbReference type="GO" id="GO:0006820">
    <property type="term" value="P:monoatomic anion transport"/>
    <property type="evidence" value="ECO:0007669"/>
    <property type="project" value="TreeGrafter"/>
</dbReference>
<evidence type="ECO:0000313" key="28">
    <source>
        <dbReference type="EMBL" id="KAJ8952110.1"/>
    </source>
</evidence>
<evidence type="ECO:0000256" key="5">
    <source>
        <dbReference type="ARBA" id="ARBA00022448"/>
    </source>
</evidence>
<evidence type="ECO:0000256" key="3">
    <source>
        <dbReference type="ARBA" id="ARBA00004638"/>
    </source>
</evidence>
<evidence type="ECO:0000313" key="29">
    <source>
        <dbReference type="Proteomes" id="UP001162156"/>
    </source>
</evidence>
<keyword evidence="12" id="KW-0325">Glycoprotein</keyword>
<comment type="catalytic activity">
    <reaction evidence="20">
        <text>D-glucuronate(out) + H(+)(out) = D-glucuronate(in) + H(+)(in)</text>
        <dbReference type="Rhea" id="RHEA:72591"/>
        <dbReference type="ChEBI" id="CHEBI:15378"/>
        <dbReference type="ChEBI" id="CHEBI:58720"/>
    </reaction>
    <physiologicalReaction direction="left-to-right" evidence="20">
        <dbReference type="Rhea" id="RHEA:72592"/>
    </physiologicalReaction>
</comment>